<dbReference type="CDD" id="cd06225">
    <property type="entry name" value="HAMP"/>
    <property type="match status" value="1"/>
</dbReference>
<keyword evidence="5" id="KW-0812">Transmembrane</keyword>
<feature type="transmembrane region" description="Helical" evidence="5">
    <location>
        <begin position="188"/>
        <end position="209"/>
    </location>
</feature>
<dbReference type="GO" id="GO:0007165">
    <property type="term" value="P:signal transduction"/>
    <property type="evidence" value="ECO:0007669"/>
    <property type="project" value="UniProtKB-KW"/>
</dbReference>
<keyword evidence="9" id="KW-1185">Reference proteome</keyword>
<proteinExistence type="inferred from homology"/>
<dbReference type="Proteomes" id="UP000183047">
    <property type="component" value="Unassembled WGS sequence"/>
</dbReference>
<dbReference type="STRING" id="185008.bhn_I1755"/>
<evidence type="ECO:0000256" key="4">
    <source>
        <dbReference type="SAM" id="Coils"/>
    </source>
</evidence>
<dbReference type="PANTHER" id="PTHR32089:SF112">
    <property type="entry name" value="LYSOZYME-LIKE PROTEIN-RELATED"/>
    <property type="match status" value="1"/>
</dbReference>
<dbReference type="GO" id="GO:0016020">
    <property type="term" value="C:membrane"/>
    <property type="evidence" value="ECO:0007669"/>
    <property type="project" value="InterPro"/>
</dbReference>
<feature type="coiled-coil region" evidence="4">
    <location>
        <begin position="326"/>
        <end position="353"/>
    </location>
</feature>
<dbReference type="Pfam" id="PF00672">
    <property type="entry name" value="HAMP"/>
    <property type="match status" value="1"/>
</dbReference>
<feature type="domain" description="Methyl-accepting transducer" evidence="6">
    <location>
        <begin position="294"/>
        <end position="524"/>
    </location>
</feature>
<evidence type="ECO:0000256" key="3">
    <source>
        <dbReference type="PROSITE-ProRule" id="PRU00284"/>
    </source>
</evidence>
<dbReference type="SMART" id="SM00304">
    <property type="entry name" value="HAMP"/>
    <property type="match status" value="2"/>
</dbReference>
<dbReference type="Pfam" id="PF00015">
    <property type="entry name" value="MCPsignal"/>
    <property type="match status" value="1"/>
</dbReference>
<keyword evidence="4" id="KW-0175">Coiled coil</keyword>
<dbReference type="Gene3D" id="1.10.287.950">
    <property type="entry name" value="Methyl-accepting chemotaxis protein"/>
    <property type="match status" value="1"/>
</dbReference>
<dbReference type="Pfam" id="PF12729">
    <property type="entry name" value="4HB_MCP_1"/>
    <property type="match status" value="1"/>
</dbReference>
<keyword evidence="1 3" id="KW-0807">Transducer</keyword>
<evidence type="ECO:0000313" key="9">
    <source>
        <dbReference type="Proteomes" id="UP000183047"/>
    </source>
</evidence>
<dbReference type="InterPro" id="IPR024478">
    <property type="entry name" value="HlyB_4HB_MCP"/>
</dbReference>
<evidence type="ECO:0000259" key="6">
    <source>
        <dbReference type="PROSITE" id="PS50111"/>
    </source>
</evidence>
<accession>A0A1G5D9G2</accession>
<evidence type="ECO:0000256" key="1">
    <source>
        <dbReference type="ARBA" id="ARBA00023224"/>
    </source>
</evidence>
<dbReference type="RefSeq" id="WP_074462054.1">
    <property type="nucleotide sequence ID" value="NZ_FMUR01000008.1"/>
</dbReference>
<dbReference type="InterPro" id="IPR003660">
    <property type="entry name" value="HAMP_dom"/>
</dbReference>
<dbReference type="AlphaFoldDB" id="A0A1G5D9G2"/>
<evidence type="ECO:0000259" key="7">
    <source>
        <dbReference type="PROSITE" id="PS50885"/>
    </source>
</evidence>
<dbReference type="OrthoDB" id="9760371at2"/>
<dbReference type="EMBL" id="FMUR01000008">
    <property type="protein sequence ID" value="SCY11161.1"/>
    <property type="molecule type" value="Genomic_DNA"/>
</dbReference>
<gene>
    <name evidence="8" type="ORF">SAMN02910451_01398</name>
</gene>
<reference evidence="9" key="1">
    <citation type="submission" date="2016-10" db="EMBL/GenBank/DDBJ databases">
        <authorList>
            <person name="Varghese N."/>
            <person name="Submissions S."/>
        </authorList>
    </citation>
    <scope>NUCLEOTIDE SEQUENCE [LARGE SCALE GENOMIC DNA]</scope>
    <source>
        <strain evidence="9">XBD2006</strain>
    </source>
</reference>
<evidence type="ECO:0000313" key="8">
    <source>
        <dbReference type="EMBL" id="SCY11161.1"/>
    </source>
</evidence>
<dbReference type="PROSITE" id="PS50111">
    <property type="entry name" value="CHEMOTAXIS_TRANSDUC_2"/>
    <property type="match status" value="1"/>
</dbReference>
<keyword evidence="5" id="KW-0472">Membrane</keyword>
<sequence>MKRKASIRVMIMVPVLLLGFVSIFSNVMSLTNLRKVNTTASTIADDYMAAINELDVIGQSSKNIHTLALSHIVATDFETMTNVISEIEAQEAALDQTMADYNKYVTSDSTASYDKMLADYKSFREAVMILLAQSAAQKTKDAYATANGLVADSSKQLSEDINDIIVAFRSNSDVARQNLGKSYTIARFSGFGVIFISILAVIIALYIVLRHVVRPVIKAEAELNEIIEGINRREGDLTKRITIESNDEIGALGKGINSFIEHLQNIFLTITSNSSAMDKVVTDVLGSVKTSNSSAADLSALTEELTATMEEVADSAGTINKNTEAVRNEVDEMAEKSREINEYSKTMKEHADAMEQSARTTMAETNAKVEDILASLNQAIEDSQSVDQVNSLTSEIMSIATQTNLLSLNASIEAARAGAAGKGFAVVASEIGTLAENSKRTAGNIQEINSVVVEAAHNLSSSANELVDYLQNSILPQFEKFVEDGEKYKNNANYIEGVMDDFSNKTEGFKSTFNDIAESINNITTSIEDGVRGVSSAAESTQVLVSDMDNISRRMDENSRIAGELDEETAIFSKI</sequence>
<evidence type="ECO:0000256" key="5">
    <source>
        <dbReference type="SAM" id="Phobius"/>
    </source>
</evidence>
<protein>
    <submittedName>
        <fullName evidence="8">Methyl-accepting chemotaxis protein</fullName>
    </submittedName>
</protein>
<dbReference type="PROSITE" id="PS50885">
    <property type="entry name" value="HAMP"/>
    <property type="match status" value="1"/>
</dbReference>
<keyword evidence="5" id="KW-1133">Transmembrane helix</keyword>
<dbReference type="SUPFAM" id="SSF58104">
    <property type="entry name" value="Methyl-accepting chemotaxis protein (MCP) signaling domain"/>
    <property type="match status" value="1"/>
</dbReference>
<comment type="similarity">
    <text evidence="2">Belongs to the methyl-accepting chemotaxis (MCP) protein family.</text>
</comment>
<dbReference type="InterPro" id="IPR004089">
    <property type="entry name" value="MCPsignal_dom"/>
</dbReference>
<organism evidence="8 9">
    <name type="scientific">Butyrivibrio hungatei</name>
    <dbReference type="NCBI Taxonomy" id="185008"/>
    <lineage>
        <taxon>Bacteria</taxon>
        <taxon>Bacillati</taxon>
        <taxon>Bacillota</taxon>
        <taxon>Clostridia</taxon>
        <taxon>Lachnospirales</taxon>
        <taxon>Lachnospiraceae</taxon>
        <taxon>Butyrivibrio</taxon>
    </lineage>
</organism>
<evidence type="ECO:0000256" key="2">
    <source>
        <dbReference type="ARBA" id="ARBA00029447"/>
    </source>
</evidence>
<feature type="domain" description="HAMP" evidence="7">
    <location>
        <begin position="210"/>
        <end position="268"/>
    </location>
</feature>
<dbReference type="PANTHER" id="PTHR32089">
    <property type="entry name" value="METHYL-ACCEPTING CHEMOTAXIS PROTEIN MCPB"/>
    <property type="match status" value="1"/>
</dbReference>
<name>A0A1G5D9G2_9FIRM</name>
<dbReference type="SMART" id="SM00283">
    <property type="entry name" value="MA"/>
    <property type="match status" value="1"/>
</dbReference>